<dbReference type="PROSITE" id="PS50222">
    <property type="entry name" value="EF_HAND_2"/>
    <property type="match status" value="1"/>
</dbReference>
<dbReference type="InterPro" id="IPR002048">
    <property type="entry name" value="EF_hand_dom"/>
</dbReference>
<dbReference type="Pfam" id="PF13499">
    <property type="entry name" value="EF-hand_7"/>
    <property type="match status" value="1"/>
</dbReference>
<evidence type="ECO:0000259" key="4">
    <source>
        <dbReference type="PROSITE" id="PS50222"/>
    </source>
</evidence>
<reference evidence="5" key="2">
    <citation type="submission" date="2023-05" db="EMBL/GenBank/DDBJ databases">
        <authorList>
            <person name="Fouks B."/>
        </authorList>
    </citation>
    <scope>NUCLEOTIDE SEQUENCE</scope>
    <source>
        <strain evidence="5">Stay&amp;Tobe</strain>
        <tissue evidence="5">Testes</tissue>
    </source>
</reference>
<dbReference type="AlphaFoldDB" id="A0AAD7Z545"/>
<comment type="caution">
    <text evidence="5">The sequence shown here is derived from an EMBL/GenBank/DDBJ whole genome shotgun (WGS) entry which is preliminary data.</text>
</comment>
<protein>
    <recommendedName>
        <fullName evidence="4">EF-hand domain-containing protein</fullName>
    </recommendedName>
</protein>
<evidence type="ECO:0000313" key="5">
    <source>
        <dbReference type="EMBL" id="KAJ9574056.1"/>
    </source>
</evidence>
<dbReference type="InterPro" id="IPR011992">
    <property type="entry name" value="EF-hand-dom_pair"/>
</dbReference>
<evidence type="ECO:0000256" key="3">
    <source>
        <dbReference type="SAM" id="MobiDB-lite"/>
    </source>
</evidence>
<dbReference type="GO" id="GO:0043226">
    <property type="term" value="C:organelle"/>
    <property type="evidence" value="ECO:0007669"/>
    <property type="project" value="UniProtKB-ARBA"/>
</dbReference>
<dbReference type="Gene3D" id="1.10.238.10">
    <property type="entry name" value="EF-hand"/>
    <property type="match status" value="2"/>
</dbReference>
<dbReference type="PROSITE" id="PS00018">
    <property type="entry name" value="EF_HAND_1"/>
    <property type="match status" value="1"/>
</dbReference>
<dbReference type="GO" id="GO:0005509">
    <property type="term" value="F:calcium ion binding"/>
    <property type="evidence" value="ECO:0007669"/>
    <property type="project" value="InterPro"/>
</dbReference>
<dbReference type="SMART" id="SM00054">
    <property type="entry name" value="EFh"/>
    <property type="match status" value="1"/>
</dbReference>
<dbReference type="PANTHER" id="PTHR23049">
    <property type="entry name" value="MYOSIN REGULATORY LIGHT CHAIN 2"/>
    <property type="match status" value="1"/>
</dbReference>
<dbReference type="FunFam" id="1.10.238.10:FF:000178">
    <property type="entry name" value="Calmodulin-2 A"/>
    <property type="match status" value="1"/>
</dbReference>
<dbReference type="SUPFAM" id="SSF47473">
    <property type="entry name" value="EF-hand"/>
    <property type="match status" value="1"/>
</dbReference>
<dbReference type="EMBL" id="JASPKZ010010657">
    <property type="protein sequence ID" value="KAJ9574056.1"/>
    <property type="molecule type" value="Genomic_DNA"/>
</dbReference>
<sequence length="307" mass="34534">MADTIQPPKEKKKKKSEVKKSDLPAKTKGETNSVDAKEKQESRKPSLAAESASRKSSATPEESAPAPLHGLKAQVEVEEVEEKPAPKPRPILKVVADVEITETPEPPKLKPVATVEVEVESTLPERRASYVAPKAATRRDVDLLYDLDDQKLMELREAFHLFDLNNDGFIDKEDLKNTYITLGKTDIEDSEIQHMLSEAMNPLDFDAFVILLGYKSIELDPEEVLLEALSQWDYDDSGLISEDRIKHDLTMWGDKFTQEEVEVALEDAPVFVRGNTPMIDYVNFCKILCGLRKKPKMPQPGEHPVNK</sequence>
<feature type="domain" description="EF-hand" evidence="4">
    <location>
        <begin position="150"/>
        <end position="185"/>
    </location>
</feature>
<organism evidence="5 6">
    <name type="scientific">Diploptera punctata</name>
    <name type="common">Pacific beetle cockroach</name>
    <dbReference type="NCBI Taxonomy" id="6984"/>
    <lineage>
        <taxon>Eukaryota</taxon>
        <taxon>Metazoa</taxon>
        <taxon>Ecdysozoa</taxon>
        <taxon>Arthropoda</taxon>
        <taxon>Hexapoda</taxon>
        <taxon>Insecta</taxon>
        <taxon>Pterygota</taxon>
        <taxon>Neoptera</taxon>
        <taxon>Polyneoptera</taxon>
        <taxon>Dictyoptera</taxon>
        <taxon>Blattodea</taxon>
        <taxon>Blaberoidea</taxon>
        <taxon>Blaberidae</taxon>
        <taxon>Diplopterinae</taxon>
        <taxon>Diploptera</taxon>
    </lineage>
</organism>
<feature type="region of interest" description="Disordered" evidence="3">
    <location>
        <begin position="1"/>
        <end position="85"/>
    </location>
</feature>
<accession>A0AAD7Z545</accession>
<proteinExistence type="predicted"/>
<reference evidence="5" key="1">
    <citation type="journal article" date="2023" name="IScience">
        <title>Live-bearing cockroach genome reveals convergent evolutionary mechanisms linked to viviparity in insects and beyond.</title>
        <authorList>
            <person name="Fouks B."/>
            <person name="Harrison M.C."/>
            <person name="Mikhailova A.A."/>
            <person name="Marchal E."/>
            <person name="English S."/>
            <person name="Carruthers M."/>
            <person name="Jennings E.C."/>
            <person name="Chiamaka E.L."/>
            <person name="Frigard R.A."/>
            <person name="Pippel M."/>
            <person name="Attardo G.M."/>
            <person name="Benoit J.B."/>
            <person name="Bornberg-Bauer E."/>
            <person name="Tobe S.S."/>
        </authorList>
    </citation>
    <scope>NUCLEOTIDE SEQUENCE</scope>
    <source>
        <strain evidence="5">Stay&amp;Tobe</strain>
    </source>
</reference>
<evidence type="ECO:0000313" key="6">
    <source>
        <dbReference type="Proteomes" id="UP001233999"/>
    </source>
</evidence>
<dbReference type="Proteomes" id="UP001233999">
    <property type="component" value="Unassembled WGS sequence"/>
</dbReference>
<dbReference type="InterPro" id="IPR018247">
    <property type="entry name" value="EF_Hand_1_Ca_BS"/>
</dbReference>
<keyword evidence="1" id="KW-0677">Repeat</keyword>
<feature type="compositionally biased region" description="Basic and acidic residues" evidence="3">
    <location>
        <begin position="18"/>
        <end position="44"/>
    </location>
</feature>
<evidence type="ECO:0000256" key="2">
    <source>
        <dbReference type="ARBA" id="ARBA00022837"/>
    </source>
</evidence>
<dbReference type="InterPro" id="IPR050403">
    <property type="entry name" value="Myosin_RLC"/>
</dbReference>
<dbReference type="CDD" id="cd00051">
    <property type="entry name" value="EFh"/>
    <property type="match status" value="1"/>
</dbReference>
<keyword evidence="6" id="KW-1185">Reference proteome</keyword>
<keyword evidence="2" id="KW-0106">Calcium</keyword>
<name>A0AAD7Z545_DIPPU</name>
<evidence type="ECO:0000256" key="1">
    <source>
        <dbReference type="ARBA" id="ARBA00022737"/>
    </source>
</evidence>
<gene>
    <name evidence="5" type="ORF">L9F63_008582</name>
</gene>